<dbReference type="PANTHER" id="PTHR43537:SF53">
    <property type="entry name" value="HTH-TYPE TRANSCRIPTIONAL REPRESSOR NANR"/>
    <property type="match status" value="1"/>
</dbReference>
<name>W6RIX5_9HYPH</name>
<dbReference type="SUPFAM" id="SSF46785">
    <property type="entry name" value="Winged helix' DNA-binding domain"/>
    <property type="match status" value="1"/>
</dbReference>
<keyword evidence="3" id="KW-0804">Transcription</keyword>
<dbReference type="EMBL" id="HG916854">
    <property type="protein sequence ID" value="CDM61102.1"/>
    <property type="molecule type" value="Genomic_DNA"/>
</dbReference>
<keyword evidence="1" id="KW-0805">Transcription regulation</keyword>
<dbReference type="SMART" id="SM00345">
    <property type="entry name" value="HTH_GNTR"/>
    <property type="match status" value="1"/>
</dbReference>
<dbReference type="InterPro" id="IPR008920">
    <property type="entry name" value="TF_FadR/GntR_C"/>
</dbReference>
<dbReference type="KEGG" id="rhl:LPU83_pLPU83c_0540"/>
<geneLocation type="plasmid" evidence="5 6">
    <name>pLPU83c</name>
</geneLocation>
<dbReference type="GO" id="GO:0003677">
    <property type="term" value="F:DNA binding"/>
    <property type="evidence" value="ECO:0007669"/>
    <property type="project" value="UniProtKB-KW"/>
</dbReference>
<reference evidence="5" key="1">
    <citation type="submission" date="2013-11" db="EMBL/GenBank/DDBJ databases">
        <title>Draft genome sequence of the broad-host-range Rhizobium sp. LPU83 strain, a member of the low-genetic diversity Oregon-like Rhizobium sp. group.</title>
        <authorList>
            <person name="Wibberg D."/>
            <person name="Puehler A."/>
            <person name="Schlueter A."/>
        </authorList>
    </citation>
    <scope>NUCLEOTIDE SEQUENCE [LARGE SCALE GENOMIC DNA]</scope>
    <source>
        <strain evidence="5">LPU83</strain>
        <plasmid evidence="5">pLPU83c</plasmid>
    </source>
</reference>
<dbReference type="Pfam" id="PF07729">
    <property type="entry name" value="FCD"/>
    <property type="match status" value="1"/>
</dbReference>
<dbReference type="Gene3D" id="1.20.120.530">
    <property type="entry name" value="GntR ligand-binding domain-like"/>
    <property type="match status" value="1"/>
</dbReference>
<evidence type="ECO:0000256" key="3">
    <source>
        <dbReference type="ARBA" id="ARBA00023163"/>
    </source>
</evidence>
<dbReference type="HOGENOM" id="CLU_017584_9_1_5"/>
<dbReference type="PROSITE" id="PS50949">
    <property type="entry name" value="HTH_GNTR"/>
    <property type="match status" value="1"/>
</dbReference>
<dbReference type="Proteomes" id="UP000019443">
    <property type="component" value="Plasmid pLPU83c"/>
</dbReference>
<evidence type="ECO:0000256" key="1">
    <source>
        <dbReference type="ARBA" id="ARBA00023015"/>
    </source>
</evidence>
<dbReference type="GO" id="GO:0003700">
    <property type="term" value="F:DNA-binding transcription factor activity"/>
    <property type="evidence" value="ECO:0007669"/>
    <property type="project" value="InterPro"/>
</dbReference>
<feature type="domain" description="HTH gntR-type" evidence="4">
    <location>
        <begin position="49"/>
        <end position="117"/>
    </location>
</feature>
<dbReference type="CDD" id="cd07377">
    <property type="entry name" value="WHTH_GntR"/>
    <property type="match status" value="1"/>
</dbReference>
<keyword evidence="6" id="KW-1185">Reference proteome</keyword>
<keyword evidence="5" id="KW-0614">Plasmid</keyword>
<dbReference type="SUPFAM" id="SSF48008">
    <property type="entry name" value="GntR ligand-binding domain-like"/>
    <property type="match status" value="1"/>
</dbReference>
<dbReference type="SMART" id="SM00895">
    <property type="entry name" value="FCD"/>
    <property type="match status" value="1"/>
</dbReference>
<dbReference type="NCBIfam" id="NF003011">
    <property type="entry name" value="PRK03837.1"/>
    <property type="match status" value="1"/>
</dbReference>
<evidence type="ECO:0000313" key="6">
    <source>
        <dbReference type="Proteomes" id="UP000019443"/>
    </source>
</evidence>
<proteinExistence type="predicted"/>
<dbReference type="PRINTS" id="PR00035">
    <property type="entry name" value="HTHGNTR"/>
</dbReference>
<evidence type="ECO:0000256" key="2">
    <source>
        <dbReference type="ARBA" id="ARBA00023125"/>
    </source>
</evidence>
<keyword evidence="2" id="KW-0238">DNA-binding</keyword>
<dbReference type="InterPro" id="IPR036390">
    <property type="entry name" value="WH_DNA-bd_sf"/>
</dbReference>
<dbReference type="InterPro" id="IPR036388">
    <property type="entry name" value="WH-like_DNA-bd_sf"/>
</dbReference>
<gene>
    <name evidence="5" type="ORF">LPU83_pLPU83c_0540</name>
</gene>
<protein>
    <submittedName>
        <fullName evidence="5">Transcriptional regulator NanR</fullName>
    </submittedName>
</protein>
<dbReference type="PANTHER" id="PTHR43537">
    <property type="entry name" value="TRANSCRIPTIONAL REGULATOR, GNTR FAMILY"/>
    <property type="match status" value="1"/>
</dbReference>
<sequence>MSIPTDEKQNVWMREFSSRALFSTWKMLGGDILSQRDVMTQPLEQIVRRKLSDEVFDRLERMITSGELQPGDEMPSERVLMERFGVGRPAIREAMQSLANKGLVSISHGERAKVLRLTAKSIFRQVDLTAKIMLSQSADSLEHLKTARIFFERGMAREAAQRASASDIDDLRKIIERQRMSLGRAEEFIDADMEFHTRIAQISGNPIYVAVSEAMLAWLKEYHTEMLIWTGKEKFTLAEHEEIVDRLAANDVDGSEMALLKHLERSRALYAK</sequence>
<dbReference type="Pfam" id="PF00392">
    <property type="entry name" value="GntR"/>
    <property type="match status" value="1"/>
</dbReference>
<accession>W6RIX5</accession>
<dbReference type="AlphaFoldDB" id="W6RIX5"/>
<dbReference type="InterPro" id="IPR011711">
    <property type="entry name" value="GntR_C"/>
</dbReference>
<dbReference type="PATRIC" id="fig|348824.6.peg.5283"/>
<evidence type="ECO:0000259" key="4">
    <source>
        <dbReference type="PROSITE" id="PS50949"/>
    </source>
</evidence>
<dbReference type="Gene3D" id="1.10.10.10">
    <property type="entry name" value="Winged helix-like DNA-binding domain superfamily/Winged helix DNA-binding domain"/>
    <property type="match status" value="1"/>
</dbReference>
<evidence type="ECO:0000313" key="5">
    <source>
        <dbReference type="EMBL" id="CDM61102.1"/>
    </source>
</evidence>
<organism evidence="5 6">
    <name type="scientific">Rhizobium favelukesii</name>
    <dbReference type="NCBI Taxonomy" id="348824"/>
    <lineage>
        <taxon>Bacteria</taxon>
        <taxon>Pseudomonadati</taxon>
        <taxon>Pseudomonadota</taxon>
        <taxon>Alphaproteobacteria</taxon>
        <taxon>Hyphomicrobiales</taxon>
        <taxon>Rhizobiaceae</taxon>
        <taxon>Rhizobium/Agrobacterium group</taxon>
        <taxon>Rhizobium</taxon>
    </lineage>
</organism>
<dbReference type="InterPro" id="IPR000524">
    <property type="entry name" value="Tscrpt_reg_HTH_GntR"/>
</dbReference>